<evidence type="ECO:0000256" key="1">
    <source>
        <dbReference type="ARBA" id="ARBA00004571"/>
    </source>
</evidence>
<evidence type="ECO:0000259" key="10">
    <source>
        <dbReference type="Pfam" id="PF14905"/>
    </source>
</evidence>
<keyword evidence="2 7" id="KW-0813">Transport</keyword>
<dbReference type="Pfam" id="PF14905">
    <property type="entry name" value="OMP_b-brl_3"/>
    <property type="match status" value="1"/>
</dbReference>
<keyword evidence="12" id="KW-1185">Reference proteome</keyword>
<evidence type="ECO:0000256" key="7">
    <source>
        <dbReference type="PROSITE-ProRule" id="PRU01360"/>
    </source>
</evidence>
<gene>
    <name evidence="11" type="ORF">E0F76_10445</name>
</gene>
<dbReference type="SUPFAM" id="SSF49464">
    <property type="entry name" value="Carboxypeptidase regulatory domain-like"/>
    <property type="match status" value="1"/>
</dbReference>
<organism evidence="11 12">
    <name type="scientific">Flavobacterium cellulosilyticum</name>
    <dbReference type="NCBI Taxonomy" id="2541731"/>
    <lineage>
        <taxon>Bacteria</taxon>
        <taxon>Pseudomonadati</taxon>
        <taxon>Bacteroidota</taxon>
        <taxon>Flavobacteriia</taxon>
        <taxon>Flavobacteriales</taxon>
        <taxon>Flavobacteriaceae</taxon>
        <taxon>Flavobacterium</taxon>
    </lineage>
</organism>
<dbReference type="InterPro" id="IPR012910">
    <property type="entry name" value="Plug_dom"/>
</dbReference>
<feature type="domain" description="TonB-dependent receptor plug" evidence="9">
    <location>
        <begin position="149"/>
        <end position="224"/>
    </location>
</feature>
<evidence type="ECO:0000256" key="5">
    <source>
        <dbReference type="ARBA" id="ARBA00023136"/>
    </source>
</evidence>
<evidence type="ECO:0000259" key="9">
    <source>
        <dbReference type="Pfam" id="PF07715"/>
    </source>
</evidence>
<evidence type="ECO:0000256" key="6">
    <source>
        <dbReference type="ARBA" id="ARBA00023237"/>
    </source>
</evidence>
<evidence type="ECO:0000256" key="8">
    <source>
        <dbReference type="SAM" id="MobiDB-lite"/>
    </source>
</evidence>
<evidence type="ECO:0000256" key="2">
    <source>
        <dbReference type="ARBA" id="ARBA00022448"/>
    </source>
</evidence>
<dbReference type="Gene3D" id="2.40.170.20">
    <property type="entry name" value="TonB-dependent receptor, beta-barrel domain"/>
    <property type="match status" value="1"/>
</dbReference>
<dbReference type="Proteomes" id="UP000295479">
    <property type="component" value="Unassembled WGS sequence"/>
</dbReference>
<accession>A0A4R5CAU1</accession>
<comment type="similarity">
    <text evidence="7">Belongs to the TonB-dependent receptor family.</text>
</comment>
<comment type="subcellular location">
    <subcellularLocation>
        <location evidence="1 7">Cell outer membrane</location>
        <topology evidence="1 7">Multi-pass membrane protein</topology>
    </subcellularLocation>
</comment>
<dbReference type="AlphaFoldDB" id="A0A4R5CAU1"/>
<evidence type="ECO:0000313" key="11">
    <source>
        <dbReference type="EMBL" id="TDD97048.1"/>
    </source>
</evidence>
<feature type="domain" description="Outer membrane protein beta-barrel" evidence="10">
    <location>
        <begin position="381"/>
        <end position="790"/>
    </location>
</feature>
<sequence>MKNITYLFIFILLLTFSINYSQQNPQVAKIKITGNVIEKNSKHPLEYATITFLNSKNPKAKTGGITNQKGDFNIDVIPGDYDIKIEFISFTPIILKQRKLEVSTNLGQIALIEDATQLNEVVVRTEQTSVSIKLDKKVYNVGADLMVKGGTVSDVLDNIPSVSVDSDGTVSLRGNSNVRILIDGRPSNAINISEALRQIPADAIDKVEVVTNPSARYDSEGGGGLLNIILKKGKNLGLNGALITSVGNPENYGVSGNINYKTEHFNLFTTTGYNYRTNPGNSFTNTEYLNSDGSTKNYINESKNNNRIREGYNSNFGLDWYLNNSTTWTNAFNIRKNNGNSPETVTYNNYDLNHQYVSTTYRNSTQNSDSQDMEYTSNFIKKFKKEGHKFTIDAAFSKDKDNDNSIITSAVLEKTSSAQKQNESLIQTDYVLPFGKESQFEMGYKGNFNSLFTDYKVGNLDNSGNYTPNNQFTNILDYKEKVNALYTQLGTKINKLSFLFGMRWEDSKINVNQLVTNDFNTKKYNNFFPSAFVTYEISDESSTSISYSRRISRPRGRMINPFSNYTSNINIFKGNPDLNPAFTNSLDFGYLKRWNKLTFNTSMYANKTTDSFQFIRRENGDFVNGTPVILSTPINLATENRFGFEFTLNYSPYKWWKLNTNFNFFKVDTKGDYTYTNSQNVLITQNFDNNASSWFTRLTSKITLPYKIDWQSNVTYNGPQSTSQGRVLGNMSANLGFSKDMFKEKGTLALNVQDVFNSRKRKYDTFIPGVLNSYSEMQWRTRQINLSFTYRFNKPKEKEKPQKRESDNGGEEY</sequence>
<dbReference type="OrthoDB" id="8764943at2"/>
<dbReference type="PANTHER" id="PTHR40980">
    <property type="entry name" value="PLUG DOMAIN-CONTAINING PROTEIN"/>
    <property type="match status" value="1"/>
</dbReference>
<evidence type="ECO:0000256" key="3">
    <source>
        <dbReference type="ARBA" id="ARBA00022452"/>
    </source>
</evidence>
<dbReference type="InterPro" id="IPR039426">
    <property type="entry name" value="TonB-dep_rcpt-like"/>
</dbReference>
<feature type="region of interest" description="Disordered" evidence="8">
    <location>
        <begin position="792"/>
        <end position="813"/>
    </location>
</feature>
<proteinExistence type="inferred from homology"/>
<dbReference type="InterPro" id="IPR041700">
    <property type="entry name" value="OMP_b-brl_3"/>
</dbReference>
<dbReference type="GO" id="GO:0009279">
    <property type="term" value="C:cell outer membrane"/>
    <property type="evidence" value="ECO:0007669"/>
    <property type="project" value="UniProtKB-SubCell"/>
</dbReference>
<feature type="compositionally biased region" description="Basic and acidic residues" evidence="8">
    <location>
        <begin position="794"/>
        <end position="807"/>
    </location>
</feature>
<dbReference type="PROSITE" id="PS52016">
    <property type="entry name" value="TONB_DEPENDENT_REC_3"/>
    <property type="match status" value="1"/>
</dbReference>
<dbReference type="PANTHER" id="PTHR40980:SF4">
    <property type="entry name" value="TONB-DEPENDENT RECEPTOR-LIKE BETA-BARREL DOMAIN-CONTAINING PROTEIN"/>
    <property type="match status" value="1"/>
</dbReference>
<keyword evidence="11" id="KW-0675">Receptor</keyword>
<dbReference type="Gene3D" id="2.170.130.10">
    <property type="entry name" value="TonB-dependent receptor, plug domain"/>
    <property type="match status" value="1"/>
</dbReference>
<keyword evidence="4 7" id="KW-0812">Transmembrane</keyword>
<dbReference type="RefSeq" id="WP_132005281.1">
    <property type="nucleotide sequence ID" value="NZ_SMFK01000005.1"/>
</dbReference>
<keyword evidence="3 7" id="KW-1134">Transmembrane beta strand</keyword>
<protein>
    <submittedName>
        <fullName evidence="11">TonB-dependent receptor</fullName>
    </submittedName>
</protein>
<reference evidence="11 12" key="1">
    <citation type="submission" date="2019-03" db="EMBL/GenBank/DDBJ databases">
        <title>Flavobacterium AR-3-4 sp. nov. isolated from arctic soil.</title>
        <authorList>
            <person name="Chaudhary D.K."/>
        </authorList>
    </citation>
    <scope>NUCLEOTIDE SEQUENCE [LARGE SCALE GENOMIC DNA]</scope>
    <source>
        <strain evidence="11 12">AR-3-4</strain>
    </source>
</reference>
<dbReference type="SUPFAM" id="SSF56935">
    <property type="entry name" value="Porins"/>
    <property type="match status" value="1"/>
</dbReference>
<evidence type="ECO:0000256" key="4">
    <source>
        <dbReference type="ARBA" id="ARBA00022692"/>
    </source>
</evidence>
<keyword evidence="6 7" id="KW-0998">Cell outer membrane</keyword>
<dbReference type="Pfam" id="PF07715">
    <property type="entry name" value="Plug"/>
    <property type="match status" value="1"/>
</dbReference>
<dbReference type="Pfam" id="PF13715">
    <property type="entry name" value="CarbopepD_reg_2"/>
    <property type="match status" value="1"/>
</dbReference>
<keyword evidence="5 7" id="KW-0472">Membrane</keyword>
<comment type="caution">
    <text evidence="11">The sequence shown here is derived from an EMBL/GenBank/DDBJ whole genome shotgun (WGS) entry which is preliminary data.</text>
</comment>
<name>A0A4R5CAU1_9FLAO</name>
<dbReference type="InterPro" id="IPR008969">
    <property type="entry name" value="CarboxyPept-like_regulatory"/>
</dbReference>
<dbReference type="EMBL" id="SMFK01000005">
    <property type="protein sequence ID" value="TDD97048.1"/>
    <property type="molecule type" value="Genomic_DNA"/>
</dbReference>
<dbReference type="Gene3D" id="2.60.40.1120">
    <property type="entry name" value="Carboxypeptidase-like, regulatory domain"/>
    <property type="match status" value="1"/>
</dbReference>
<evidence type="ECO:0000313" key="12">
    <source>
        <dbReference type="Proteomes" id="UP000295479"/>
    </source>
</evidence>
<dbReference type="InterPro" id="IPR036942">
    <property type="entry name" value="Beta-barrel_TonB_sf"/>
</dbReference>
<dbReference type="InterPro" id="IPR037066">
    <property type="entry name" value="Plug_dom_sf"/>
</dbReference>